<dbReference type="AlphaFoldDB" id="A0A9W7T2V0"/>
<reference evidence="3" key="1">
    <citation type="submission" date="2021-02" db="EMBL/GenBank/DDBJ databases">
        <title>Comparative genomics reveals that relaxation of natural selection precedes convergent phenotypic evolution of cavefish.</title>
        <authorList>
            <person name="Peng Z."/>
        </authorList>
    </citation>
    <scope>NUCLEOTIDE SEQUENCE</scope>
    <source>
        <tissue evidence="3">Muscle</tissue>
    </source>
</reference>
<proteinExistence type="predicted"/>
<evidence type="ECO:0000313" key="3">
    <source>
        <dbReference type="EMBL" id="KAI7789537.1"/>
    </source>
</evidence>
<dbReference type="Proteomes" id="UP001059041">
    <property type="component" value="Unassembled WGS sequence"/>
</dbReference>
<dbReference type="EMBL" id="JAFHDT010000442">
    <property type="protein sequence ID" value="KAI7789537.1"/>
    <property type="molecule type" value="Genomic_DNA"/>
</dbReference>
<gene>
    <name evidence="3" type="ORF">IRJ41_004231</name>
</gene>
<name>A0A9W7T2V0_TRIRA</name>
<organism evidence="3 4">
    <name type="scientific">Triplophysa rosa</name>
    <name type="common">Cave loach</name>
    <dbReference type="NCBI Taxonomy" id="992332"/>
    <lineage>
        <taxon>Eukaryota</taxon>
        <taxon>Metazoa</taxon>
        <taxon>Chordata</taxon>
        <taxon>Craniata</taxon>
        <taxon>Vertebrata</taxon>
        <taxon>Euteleostomi</taxon>
        <taxon>Actinopterygii</taxon>
        <taxon>Neopterygii</taxon>
        <taxon>Teleostei</taxon>
        <taxon>Ostariophysi</taxon>
        <taxon>Cypriniformes</taxon>
        <taxon>Nemacheilidae</taxon>
        <taxon>Triplophysa</taxon>
    </lineage>
</organism>
<comment type="caution">
    <text evidence="3">The sequence shown here is derived from an EMBL/GenBank/DDBJ whole genome shotgun (WGS) entry which is preliminary data.</text>
</comment>
<feature type="coiled-coil region" evidence="1">
    <location>
        <begin position="78"/>
        <end position="124"/>
    </location>
</feature>
<keyword evidence="4" id="KW-1185">Reference proteome</keyword>
<accession>A0A9W7T2V0</accession>
<feature type="region of interest" description="Disordered" evidence="2">
    <location>
        <begin position="48"/>
        <end position="69"/>
    </location>
</feature>
<evidence type="ECO:0000313" key="4">
    <source>
        <dbReference type="Proteomes" id="UP001059041"/>
    </source>
</evidence>
<evidence type="ECO:0000256" key="2">
    <source>
        <dbReference type="SAM" id="MobiDB-lite"/>
    </source>
</evidence>
<evidence type="ECO:0000256" key="1">
    <source>
        <dbReference type="SAM" id="Coils"/>
    </source>
</evidence>
<protein>
    <submittedName>
        <fullName evidence="3">Uncharacterized protein</fullName>
    </submittedName>
</protein>
<keyword evidence="1" id="KW-0175">Coiled coil</keyword>
<sequence>MGGKPQKICIIEDNVQSKINTAAQTFLTQHTEHQVTFDVDMETNVLTEEHSENEQRAYSSVENSHEVQNREDPAISALHEHQRKLEEQRCLLDELTRIEQDLMENIHREEKRQLELDLVRQEENRIRWRSLSFLSLNQRTTKCVLHLQEHTTNFQKCEKQYKFSSTFYVIV</sequence>